<dbReference type="Proteomes" id="UP000234240">
    <property type="component" value="Unassembled WGS sequence"/>
</dbReference>
<keyword evidence="2" id="KW-1185">Reference proteome</keyword>
<reference evidence="1 2" key="1">
    <citation type="submission" date="2017-12" db="EMBL/GenBank/DDBJ databases">
        <title>Characterization of six clinical isolates of Enterochimera gen. nov., a novel genus of the Yersiniaciae family and the three species Enterochimera arupensis sp. nov., Enterochimera coloradensis sp. nov, and Enterochimera californica sp. nov.</title>
        <authorList>
            <person name="Rossi A."/>
            <person name="Fisher M."/>
        </authorList>
    </citation>
    <scope>NUCLEOTIDE SEQUENCE [LARGE SCALE GENOMIC DNA]</scope>
    <source>
        <strain evidence="2">2015-Iso6</strain>
    </source>
</reference>
<evidence type="ECO:0000313" key="1">
    <source>
        <dbReference type="EMBL" id="PLR33692.1"/>
    </source>
</evidence>
<protein>
    <submittedName>
        <fullName evidence="1">High mobility group protein Z</fullName>
    </submittedName>
</protein>
<dbReference type="AlphaFoldDB" id="A0A2N5E0F1"/>
<comment type="caution">
    <text evidence="1">The sequence shown here is derived from an EMBL/GenBank/DDBJ whole genome shotgun (WGS) entry which is preliminary data.</text>
</comment>
<proteinExistence type="predicted"/>
<organism evidence="1 2">
    <name type="scientific">Chimaeribacter californicus</name>
    <dbReference type="NCBI Taxonomy" id="2060067"/>
    <lineage>
        <taxon>Bacteria</taxon>
        <taxon>Pseudomonadati</taxon>
        <taxon>Pseudomonadota</taxon>
        <taxon>Gammaproteobacteria</taxon>
        <taxon>Enterobacterales</taxon>
        <taxon>Yersiniaceae</taxon>
        <taxon>Chimaeribacter</taxon>
    </lineage>
</organism>
<sequence length="55" mass="6442">MIPVITLLLMCYLAGLLGKLWRLSQRKARLRSASVARQVSRSPFLRPGRQRYRKE</sequence>
<accession>A0A2N5E0F1</accession>
<dbReference type="EMBL" id="PJZF01000016">
    <property type="protein sequence ID" value="PLR33692.1"/>
    <property type="molecule type" value="Genomic_DNA"/>
</dbReference>
<gene>
    <name evidence="1" type="ORF">CYR55_16415</name>
</gene>
<evidence type="ECO:0000313" key="2">
    <source>
        <dbReference type="Proteomes" id="UP000234240"/>
    </source>
</evidence>
<name>A0A2N5E0F1_9GAMM</name>